<dbReference type="AlphaFoldDB" id="A0AAN9HPF9"/>
<keyword evidence="2" id="KW-1185">Reference proteome</keyword>
<evidence type="ECO:0000313" key="2">
    <source>
        <dbReference type="Proteomes" id="UP001372338"/>
    </source>
</evidence>
<name>A0AAN9HPF9_CROPI</name>
<dbReference type="Proteomes" id="UP001372338">
    <property type="component" value="Unassembled WGS sequence"/>
</dbReference>
<accession>A0AAN9HPF9</accession>
<comment type="caution">
    <text evidence="1">The sequence shown here is derived from an EMBL/GenBank/DDBJ whole genome shotgun (WGS) entry which is preliminary data.</text>
</comment>
<gene>
    <name evidence="1" type="ORF">RIF29_38171</name>
</gene>
<sequence length="191" mass="22956">MIIQWTTNDNRRGHSFKFLDHLTLDSEFLDTVQHLWRYEGEGCAMFRFMRSLEQIKPGLIDLNQRKYRDIDLKERQARDKLDVIQGMLQDDPMNTHLHKIEKEARKEHYEVYQAAVVFLKQKSKQEWLCEGDLNTKFFHQTIRIRRYRNRILRIQDTNGRVHTNQDQIVQAFEEYYKCLLSDGGKAVVHEG</sequence>
<reference evidence="1 2" key="1">
    <citation type="submission" date="2024-01" db="EMBL/GenBank/DDBJ databases">
        <title>The genomes of 5 underutilized Papilionoideae crops provide insights into root nodulation and disease resistanc.</title>
        <authorList>
            <person name="Yuan L."/>
        </authorList>
    </citation>
    <scope>NUCLEOTIDE SEQUENCE [LARGE SCALE GENOMIC DNA]</scope>
    <source>
        <strain evidence="1">ZHUSHIDOU_FW_LH</strain>
        <tissue evidence="1">Leaf</tissue>
    </source>
</reference>
<dbReference type="EMBL" id="JAYWIO010000008">
    <property type="protein sequence ID" value="KAK7243377.1"/>
    <property type="molecule type" value="Genomic_DNA"/>
</dbReference>
<proteinExistence type="predicted"/>
<protein>
    <submittedName>
        <fullName evidence="1">Uncharacterized protein</fullName>
    </submittedName>
</protein>
<evidence type="ECO:0000313" key="1">
    <source>
        <dbReference type="EMBL" id="KAK7243377.1"/>
    </source>
</evidence>
<organism evidence="1 2">
    <name type="scientific">Crotalaria pallida</name>
    <name type="common">Smooth rattlebox</name>
    <name type="synonym">Crotalaria striata</name>
    <dbReference type="NCBI Taxonomy" id="3830"/>
    <lineage>
        <taxon>Eukaryota</taxon>
        <taxon>Viridiplantae</taxon>
        <taxon>Streptophyta</taxon>
        <taxon>Embryophyta</taxon>
        <taxon>Tracheophyta</taxon>
        <taxon>Spermatophyta</taxon>
        <taxon>Magnoliopsida</taxon>
        <taxon>eudicotyledons</taxon>
        <taxon>Gunneridae</taxon>
        <taxon>Pentapetalae</taxon>
        <taxon>rosids</taxon>
        <taxon>fabids</taxon>
        <taxon>Fabales</taxon>
        <taxon>Fabaceae</taxon>
        <taxon>Papilionoideae</taxon>
        <taxon>50 kb inversion clade</taxon>
        <taxon>genistoids sensu lato</taxon>
        <taxon>core genistoids</taxon>
        <taxon>Crotalarieae</taxon>
        <taxon>Crotalaria</taxon>
    </lineage>
</organism>